<reference evidence="1 2" key="1">
    <citation type="journal article" date="2011" name="J. Bacteriol.">
        <title>Complete genome sequence of Polymorphum gilvum SL003B-26A1T, a crude oil-degrading bacterium from oil-polluted saline soil.</title>
        <authorList>
            <person name="Li S.G."/>
            <person name="Tang Y.Q."/>
            <person name="Nie Y."/>
            <person name="Cai M."/>
            <person name="Wu X.L."/>
        </authorList>
    </citation>
    <scope>NUCLEOTIDE SEQUENCE [LARGE SCALE GENOMIC DNA]</scope>
    <source>
        <strain evidence="2">LMG 25793 / CGMCC 1.9160 / SL003B-26A1</strain>
    </source>
</reference>
<name>F2J025_POLGS</name>
<accession>F2J025</accession>
<dbReference type="GO" id="GO:0003824">
    <property type="term" value="F:catalytic activity"/>
    <property type="evidence" value="ECO:0007669"/>
    <property type="project" value="InterPro"/>
</dbReference>
<protein>
    <submittedName>
        <fullName evidence="1">Chemotaxis protein</fullName>
    </submittedName>
</protein>
<dbReference type="KEGG" id="pgv:SL003B_3438"/>
<dbReference type="STRING" id="991905.SL003B_3438"/>
<dbReference type="PATRIC" id="fig|991905.3.peg.3549"/>
<organism evidence="1 2">
    <name type="scientific">Polymorphum gilvum (strain LMG 25793 / CGMCC 1.9160 / SL003B-26A1)</name>
    <dbReference type="NCBI Taxonomy" id="991905"/>
    <lineage>
        <taxon>Bacteria</taxon>
        <taxon>Pseudomonadati</taxon>
        <taxon>Pseudomonadota</taxon>
        <taxon>Alphaproteobacteria</taxon>
        <taxon>Rhodobacterales</taxon>
        <taxon>Paracoccaceae</taxon>
        <taxon>Polymorphum</taxon>
    </lineage>
</organism>
<gene>
    <name evidence="1" type="ordered locus">SL003B_3438</name>
</gene>
<dbReference type="EMBL" id="CP002568">
    <property type="protein sequence ID" value="ADZ71860.1"/>
    <property type="molecule type" value="Genomic_DNA"/>
</dbReference>
<dbReference type="Pfam" id="PF04344">
    <property type="entry name" value="CheZ"/>
    <property type="match status" value="1"/>
</dbReference>
<dbReference type="Proteomes" id="UP000008130">
    <property type="component" value="Chromosome"/>
</dbReference>
<evidence type="ECO:0000313" key="2">
    <source>
        <dbReference type="Proteomes" id="UP000008130"/>
    </source>
</evidence>
<dbReference type="Gene3D" id="1.10.287.500">
    <property type="entry name" value="Helix hairpin bin"/>
    <property type="match status" value="2"/>
</dbReference>
<keyword evidence="2" id="KW-1185">Reference proteome</keyword>
<dbReference type="eggNOG" id="COG3143">
    <property type="taxonomic scope" value="Bacteria"/>
</dbReference>
<dbReference type="HOGENOM" id="CLU_053644_1_0_5"/>
<proteinExistence type="predicted"/>
<dbReference type="GO" id="GO:0050920">
    <property type="term" value="P:regulation of chemotaxis"/>
    <property type="evidence" value="ECO:0007669"/>
    <property type="project" value="InterPro"/>
</dbReference>
<dbReference type="InterPro" id="IPR007439">
    <property type="entry name" value="Chemotax_Pase_CheZ"/>
</dbReference>
<dbReference type="AlphaFoldDB" id="F2J025"/>
<sequence length="247" mass="27118">MRFSSPRGTGLAASRATPKEGWEMTTMTRENVVRVIEFLEGNRNRGGDVSLNDVMQLAEVMSGSMHDFLLTVQPAVTGELTAIASEISRMKEEITALRANDMKHNKIPDAGRELDAIVEATESATHTIMTAAEEIMGADTSDPAAYQDLVNAKMIEIFEACAFQDITGQRISKVVGTLNYIDQRVSAFVEKLRIVETMETTPEETDAERRKRELILHGPQHAGEGVSQDDVDAMLNGSQADIDKLFG</sequence>
<dbReference type="GO" id="GO:0009288">
    <property type="term" value="C:bacterial-type flagellum"/>
    <property type="evidence" value="ECO:0007669"/>
    <property type="project" value="InterPro"/>
</dbReference>
<evidence type="ECO:0000313" key="1">
    <source>
        <dbReference type="EMBL" id="ADZ71860.1"/>
    </source>
</evidence>
<dbReference type="SUPFAM" id="SSF75708">
    <property type="entry name" value="Chemotaxis phosphatase CheZ"/>
    <property type="match status" value="1"/>
</dbReference>